<keyword evidence="2" id="KW-1185">Reference proteome</keyword>
<evidence type="ECO:0000313" key="2">
    <source>
        <dbReference type="Proteomes" id="UP000028725"/>
    </source>
</evidence>
<accession>A0A085WRD9</accession>
<dbReference type="STRING" id="394096.DB31_5294"/>
<sequence length="343" mass="39448">MNDFAMQLVDACMRSVGRLRQHLSHQPTQPDASKILLTRMRRRLGSDYRPGQSLPRNTVDDLVQEVIHGDEHVAGVPAKPAELRDTFTDKHQIFIQLADGWRLSERGEMLNKAMFSGLEILQAPSDAHALHRFAHNHLLLYPETFPLLRAFAPPGSEKSALDRWAGHFFFSRKVNSVTIDYIAWELEHLQIVRKGQGFELFRPAPAVIAYNFVDAYLQASDMRLDYGVPIQDIVTQLNMYFREARRYLLSPDWQRDLRPSGGPLMKREMGDSQLRLERADFLWLTEHSLVEPSLVGRVLREMKSFAALQALREKLEPILIKNTPINEHDYLSALSPDENELSR</sequence>
<dbReference type="AlphaFoldDB" id="A0A085WRD9"/>
<proteinExistence type="predicted"/>
<reference evidence="1 2" key="1">
    <citation type="submission" date="2014-04" db="EMBL/GenBank/DDBJ databases">
        <title>Genome assembly of Hyalangium minutum DSM 14724.</title>
        <authorList>
            <person name="Sharma G."/>
            <person name="Subramanian S."/>
        </authorList>
    </citation>
    <scope>NUCLEOTIDE SEQUENCE [LARGE SCALE GENOMIC DNA]</scope>
    <source>
        <strain evidence="1 2">DSM 14724</strain>
    </source>
</reference>
<dbReference type="Proteomes" id="UP000028725">
    <property type="component" value="Unassembled WGS sequence"/>
</dbReference>
<organism evidence="1 2">
    <name type="scientific">Hyalangium minutum</name>
    <dbReference type="NCBI Taxonomy" id="394096"/>
    <lineage>
        <taxon>Bacteria</taxon>
        <taxon>Pseudomonadati</taxon>
        <taxon>Myxococcota</taxon>
        <taxon>Myxococcia</taxon>
        <taxon>Myxococcales</taxon>
        <taxon>Cystobacterineae</taxon>
        <taxon>Archangiaceae</taxon>
        <taxon>Hyalangium</taxon>
    </lineage>
</organism>
<gene>
    <name evidence="1" type="ORF">DB31_5294</name>
</gene>
<comment type="caution">
    <text evidence="1">The sequence shown here is derived from an EMBL/GenBank/DDBJ whole genome shotgun (WGS) entry which is preliminary data.</text>
</comment>
<protein>
    <submittedName>
        <fullName evidence="1">Uncharacterized protein</fullName>
    </submittedName>
</protein>
<name>A0A085WRD9_9BACT</name>
<evidence type="ECO:0000313" key="1">
    <source>
        <dbReference type="EMBL" id="KFE70252.1"/>
    </source>
</evidence>
<dbReference type="EMBL" id="JMCB01000003">
    <property type="protein sequence ID" value="KFE70252.1"/>
    <property type="molecule type" value="Genomic_DNA"/>
</dbReference>